<comment type="caution">
    <text evidence="9">The sequence shown here is derived from an EMBL/GenBank/DDBJ whole genome shotgun (WGS) entry which is preliminary data.</text>
</comment>
<evidence type="ECO:0000313" key="9">
    <source>
        <dbReference type="EMBL" id="KAK0505066.1"/>
    </source>
</evidence>
<dbReference type="Proteomes" id="UP001175228">
    <property type="component" value="Unassembled WGS sequence"/>
</dbReference>
<keyword evidence="2" id="KW-0813">Transport</keyword>
<keyword evidence="5 7" id="KW-1133">Transmembrane helix</keyword>
<keyword evidence="6 7" id="KW-0472">Membrane</keyword>
<evidence type="ECO:0000256" key="7">
    <source>
        <dbReference type="SAM" id="Phobius"/>
    </source>
</evidence>
<dbReference type="AlphaFoldDB" id="A0AA39QMI1"/>
<dbReference type="PANTHER" id="PTHR43341:SF20">
    <property type="entry name" value="AAT FAMILY AMINO ACID TRANSPORTER"/>
    <property type="match status" value="1"/>
</dbReference>
<reference evidence="9" key="1">
    <citation type="submission" date="2023-06" db="EMBL/GenBank/DDBJ databases">
        <authorList>
            <consortium name="Lawrence Berkeley National Laboratory"/>
            <person name="Ahrendt S."/>
            <person name="Sahu N."/>
            <person name="Indic B."/>
            <person name="Wong-Bajracharya J."/>
            <person name="Merenyi Z."/>
            <person name="Ke H.-M."/>
            <person name="Monk M."/>
            <person name="Kocsube S."/>
            <person name="Drula E."/>
            <person name="Lipzen A."/>
            <person name="Balint B."/>
            <person name="Henrissat B."/>
            <person name="Andreopoulos B."/>
            <person name="Martin F.M."/>
            <person name="Harder C.B."/>
            <person name="Rigling D."/>
            <person name="Ford K.L."/>
            <person name="Foster G.D."/>
            <person name="Pangilinan J."/>
            <person name="Papanicolaou A."/>
            <person name="Barry K."/>
            <person name="LaButti K."/>
            <person name="Viragh M."/>
            <person name="Koriabine M."/>
            <person name="Yan M."/>
            <person name="Riley R."/>
            <person name="Champramary S."/>
            <person name="Plett K.L."/>
            <person name="Tsai I.J."/>
            <person name="Slot J."/>
            <person name="Sipos G."/>
            <person name="Plett J."/>
            <person name="Nagy L.G."/>
            <person name="Grigoriev I.V."/>
        </authorList>
    </citation>
    <scope>NUCLEOTIDE SEQUENCE</scope>
    <source>
        <strain evidence="9">HWK02</strain>
    </source>
</reference>
<name>A0AA39QMI1_9AGAR</name>
<feature type="transmembrane region" description="Helical" evidence="7">
    <location>
        <begin position="230"/>
        <end position="250"/>
    </location>
</feature>
<organism evidence="9 10">
    <name type="scientific">Armillaria luteobubalina</name>
    <dbReference type="NCBI Taxonomy" id="153913"/>
    <lineage>
        <taxon>Eukaryota</taxon>
        <taxon>Fungi</taxon>
        <taxon>Dikarya</taxon>
        <taxon>Basidiomycota</taxon>
        <taxon>Agaricomycotina</taxon>
        <taxon>Agaricomycetes</taxon>
        <taxon>Agaricomycetidae</taxon>
        <taxon>Agaricales</taxon>
        <taxon>Marasmiineae</taxon>
        <taxon>Physalacriaceae</taxon>
        <taxon>Armillaria</taxon>
    </lineage>
</organism>
<dbReference type="Pfam" id="PF00324">
    <property type="entry name" value="AA_permease"/>
    <property type="match status" value="1"/>
</dbReference>
<comment type="subcellular location">
    <subcellularLocation>
        <location evidence="1">Membrane</location>
        <topology evidence="1">Multi-pass membrane protein</topology>
    </subcellularLocation>
</comment>
<dbReference type="InterPro" id="IPR004840">
    <property type="entry name" value="Amino_acid_permease_CS"/>
</dbReference>
<dbReference type="GO" id="GO:0015171">
    <property type="term" value="F:amino acid transmembrane transporter activity"/>
    <property type="evidence" value="ECO:0007669"/>
    <property type="project" value="TreeGrafter"/>
</dbReference>
<feature type="transmembrane region" description="Helical" evidence="7">
    <location>
        <begin position="367"/>
        <end position="386"/>
    </location>
</feature>
<dbReference type="GO" id="GO:0016020">
    <property type="term" value="C:membrane"/>
    <property type="evidence" value="ECO:0007669"/>
    <property type="project" value="UniProtKB-SubCell"/>
</dbReference>
<feature type="transmembrane region" description="Helical" evidence="7">
    <location>
        <begin position="443"/>
        <end position="465"/>
    </location>
</feature>
<feature type="transmembrane region" description="Helical" evidence="7">
    <location>
        <begin position="270"/>
        <end position="289"/>
    </location>
</feature>
<feature type="transmembrane region" description="Helical" evidence="7">
    <location>
        <begin position="174"/>
        <end position="194"/>
    </location>
</feature>
<evidence type="ECO:0000313" key="10">
    <source>
        <dbReference type="Proteomes" id="UP001175228"/>
    </source>
</evidence>
<evidence type="ECO:0000256" key="6">
    <source>
        <dbReference type="ARBA" id="ARBA00023136"/>
    </source>
</evidence>
<keyword evidence="4" id="KW-0029">Amino-acid transport</keyword>
<dbReference type="EMBL" id="JAUEPU010000002">
    <property type="protein sequence ID" value="KAK0505066.1"/>
    <property type="molecule type" value="Genomic_DNA"/>
</dbReference>
<dbReference type="FunFam" id="1.20.1740.10:FF:000006">
    <property type="entry name" value="General amino acid permease"/>
    <property type="match status" value="1"/>
</dbReference>
<feature type="transmembrane region" description="Helical" evidence="7">
    <location>
        <begin position="477"/>
        <end position="495"/>
    </location>
</feature>
<sequence length="603" mass="65982">MGSNEEKGTKTKPEVSFDVEPANDAAGQPLARQLKNRHVAMISIGGVIGTGLFLGTATSLKNGGPIGLLLGYLTLGTICWSVMVSLGEMVAYLPIAGGHIKLAERFVDRALSFAMGWNYWYNWVIFMPTELSAASIIVQYWNKEVNIAVWITIGLILVITINMMGAGAYGEAEFIFASIKIITITGLIILGIVLDLGGGPNHDRIGFRYWKNPGPFVNYDDIAGNTGKFLGWWSVMSQAAFAFVGTEIVAIAAGEAKNPRRNLPKAIKRVYIRILLFYIGGTTIIGLLVPSNDERLDLSDGTAASSPFVIAIKNAGIGGLPSVINAALLTSAWSAASSDLYTSSRALYGLAVAGNAPKVFMRTTRTGLPYVSVIFCSLFGSLAYMASSSGAGDVFNWFVNMTSVAGLLTWLGICITYIRFYSGMKAQGYDRSKLPFTAKFQPIPAWYGLIASFIICFFSGWSVFLKGHWAQDTFVTNYFPLMLFPIMYLGAKYYYKQPIVKSKDMDFVTNIDEIEADTYDEPPPKNKIEAFWQWLVSCLMSSDGMLSNSFNEDVISQSCEHMRLWSPPFTSVPHDSPSFVGDDGVAAYSITNLSKFLRQVTII</sequence>
<evidence type="ECO:0000256" key="3">
    <source>
        <dbReference type="ARBA" id="ARBA00022692"/>
    </source>
</evidence>
<evidence type="ECO:0000259" key="8">
    <source>
        <dbReference type="Pfam" id="PF00324"/>
    </source>
</evidence>
<dbReference type="InterPro" id="IPR050524">
    <property type="entry name" value="APC_YAT"/>
</dbReference>
<feature type="transmembrane region" description="Helical" evidence="7">
    <location>
        <begin position="398"/>
        <end position="422"/>
    </location>
</feature>
<keyword evidence="10" id="KW-1185">Reference proteome</keyword>
<dbReference type="Gene3D" id="1.20.1740.10">
    <property type="entry name" value="Amino acid/polyamine transporter I"/>
    <property type="match status" value="1"/>
</dbReference>
<feature type="transmembrane region" description="Helical" evidence="7">
    <location>
        <begin position="39"/>
        <end position="57"/>
    </location>
</feature>
<keyword evidence="3 7" id="KW-0812">Transmembrane</keyword>
<dbReference type="PANTHER" id="PTHR43341">
    <property type="entry name" value="AMINO ACID PERMEASE"/>
    <property type="match status" value="1"/>
</dbReference>
<evidence type="ECO:0000256" key="1">
    <source>
        <dbReference type="ARBA" id="ARBA00004141"/>
    </source>
</evidence>
<dbReference type="PROSITE" id="PS00218">
    <property type="entry name" value="AMINO_ACID_PERMEASE_1"/>
    <property type="match status" value="1"/>
</dbReference>
<dbReference type="InterPro" id="IPR004841">
    <property type="entry name" value="AA-permease/SLC12A_dom"/>
</dbReference>
<evidence type="ECO:0000256" key="5">
    <source>
        <dbReference type="ARBA" id="ARBA00022989"/>
    </source>
</evidence>
<evidence type="ECO:0000256" key="4">
    <source>
        <dbReference type="ARBA" id="ARBA00022970"/>
    </source>
</evidence>
<gene>
    <name evidence="9" type="ORF">EDD18DRAFT_1061511</name>
</gene>
<accession>A0AA39QMI1</accession>
<feature type="domain" description="Amino acid permease/ SLC12A" evidence="8">
    <location>
        <begin position="38"/>
        <end position="500"/>
    </location>
</feature>
<feature type="transmembrane region" description="Helical" evidence="7">
    <location>
        <begin position="147"/>
        <end position="167"/>
    </location>
</feature>
<feature type="transmembrane region" description="Helical" evidence="7">
    <location>
        <begin position="315"/>
        <end position="336"/>
    </location>
</feature>
<proteinExistence type="predicted"/>
<protein>
    <submittedName>
        <fullName evidence="9">Amino acid permease</fullName>
    </submittedName>
</protein>
<evidence type="ECO:0000256" key="2">
    <source>
        <dbReference type="ARBA" id="ARBA00022448"/>
    </source>
</evidence>
<feature type="transmembrane region" description="Helical" evidence="7">
    <location>
        <begin position="119"/>
        <end position="141"/>
    </location>
</feature>
<feature type="transmembrane region" description="Helical" evidence="7">
    <location>
        <begin position="69"/>
        <end position="95"/>
    </location>
</feature>